<dbReference type="CDD" id="cd00202">
    <property type="entry name" value="ZnF_GATA"/>
    <property type="match status" value="1"/>
</dbReference>
<dbReference type="GO" id="GO:0043565">
    <property type="term" value="F:sequence-specific DNA binding"/>
    <property type="evidence" value="ECO:0007669"/>
    <property type="project" value="InterPro"/>
</dbReference>
<dbReference type="SMART" id="SM00401">
    <property type="entry name" value="ZnF_GATA"/>
    <property type="match status" value="1"/>
</dbReference>
<feature type="compositionally biased region" description="Basic residues" evidence="5">
    <location>
        <begin position="284"/>
        <end position="296"/>
    </location>
</feature>
<dbReference type="Gene3D" id="3.30.50.10">
    <property type="entry name" value="Erythroid Transcription Factor GATA-1, subunit A"/>
    <property type="match status" value="1"/>
</dbReference>
<dbReference type="InterPro" id="IPR000679">
    <property type="entry name" value="Znf_GATA"/>
</dbReference>
<feature type="compositionally biased region" description="Low complexity" evidence="5">
    <location>
        <begin position="35"/>
        <end position="47"/>
    </location>
</feature>
<dbReference type="AlphaFoldDB" id="A0A367YP49"/>
<proteinExistence type="predicted"/>
<evidence type="ECO:0000256" key="3">
    <source>
        <dbReference type="ARBA" id="ARBA00022833"/>
    </source>
</evidence>
<dbReference type="InterPro" id="IPR013088">
    <property type="entry name" value="Znf_NHR/GATA"/>
</dbReference>
<feature type="domain" description="GATA-type" evidence="6">
    <location>
        <begin position="370"/>
        <end position="405"/>
    </location>
</feature>
<dbReference type="SUPFAM" id="SSF57716">
    <property type="entry name" value="Glucocorticoid receptor-like (DNA-binding domain)"/>
    <property type="match status" value="1"/>
</dbReference>
<dbReference type="InterPro" id="IPR051140">
    <property type="entry name" value="GATA_TF"/>
</dbReference>
<dbReference type="PROSITE" id="PS50114">
    <property type="entry name" value="GATA_ZN_FINGER_2"/>
    <property type="match status" value="1"/>
</dbReference>
<comment type="caution">
    <text evidence="7">The sequence shown here is derived from an EMBL/GenBank/DDBJ whole genome shotgun (WGS) entry which is preliminary data.</text>
</comment>
<keyword evidence="3" id="KW-0862">Zinc</keyword>
<evidence type="ECO:0000256" key="1">
    <source>
        <dbReference type="ARBA" id="ARBA00022723"/>
    </source>
</evidence>
<name>A0A367YP49_9ASCO</name>
<keyword evidence="1" id="KW-0479">Metal-binding</keyword>
<dbReference type="GO" id="GO:0008270">
    <property type="term" value="F:zinc ion binding"/>
    <property type="evidence" value="ECO:0007669"/>
    <property type="project" value="UniProtKB-KW"/>
</dbReference>
<organism evidence="7 8">
    <name type="scientific">Candida viswanathii</name>
    <dbReference type="NCBI Taxonomy" id="5486"/>
    <lineage>
        <taxon>Eukaryota</taxon>
        <taxon>Fungi</taxon>
        <taxon>Dikarya</taxon>
        <taxon>Ascomycota</taxon>
        <taxon>Saccharomycotina</taxon>
        <taxon>Pichiomycetes</taxon>
        <taxon>Debaryomycetaceae</taxon>
        <taxon>Candida/Lodderomyces clade</taxon>
        <taxon>Candida</taxon>
    </lineage>
</organism>
<dbReference type="Pfam" id="PF00320">
    <property type="entry name" value="GATA"/>
    <property type="match status" value="1"/>
</dbReference>
<dbReference type="PROSITE" id="PS00344">
    <property type="entry name" value="GATA_ZN_FINGER_1"/>
    <property type="match status" value="1"/>
</dbReference>
<evidence type="ECO:0000256" key="2">
    <source>
        <dbReference type="ARBA" id="ARBA00022771"/>
    </source>
</evidence>
<evidence type="ECO:0000259" key="6">
    <source>
        <dbReference type="PROSITE" id="PS50114"/>
    </source>
</evidence>
<gene>
    <name evidence="7" type="ORF">Cantr_03250</name>
</gene>
<feature type="compositionally biased region" description="Pro residues" evidence="5">
    <location>
        <begin position="48"/>
        <end position="59"/>
    </location>
</feature>
<dbReference type="OrthoDB" id="2162994at2759"/>
<dbReference type="PANTHER" id="PTHR45658">
    <property type="entry name" value="GATA TRANSCRIPTION FACTOR"/>
    <property type="match status" value="1"/>
</dbReference>
<feature type="region of interest" description="Disordered" evidence="5">
    <location>
        <begin position="284"/>
        <end position="307"/>
    </location>
</feature>
<dbReference type="Proteomes" id="UP000253472">
    <property type="component" value="Unassembled WGS sequence"/>
</dbReference>
<sequence length="436" mass="48751">MNGSNHHIQSSSLPRLPSFQQLNETIRNPELAQVQPPLQHSHSQSNPQPNPQPHPPPPQQQQLQSQHQLANHRFQYTANDYKTLMLYNNNNNNTTNGNYAAHTLSNPNATNNNGNMEYSYGPSLHGRHESYPNQYVFPNPETLKQPLSNRVSPTSMDRAKAYSYGQEFANQLNNGKLGNVIGEYKFVNDLIQFLMRFEIKCNELKRYSTSTPSSALNDMGDGNSVITEKFMSALSVEDLDEALNNIKRIAQIFESIKVHNEHNKSNGLKRNGLFVYENGAKKQHIEKKKQIRKKQPKNGAATNGSLIAGGEIVPMDVHMNRNGTSTNGVNGNGNGQTNGNGHVNDAAGSDHPNVALQRYTTGGLNTQLTLKPDITCQHCCSQETPEWRRGPEGSRTLCNACGLFYSKLIKKYGLREADKVMLQRKQTGTVNDRRIF</sequence>
<evidence type="ECO:0000256" key="5">
    <source>
        <dbReference type="SAM" id="MobiDB-lite"/>
    </source>
</evidence>
<dbReference type="STRING" id="5486.A0A367YP49"/>
<protein>
    <recommendedName>
        <fullName evidence="6">GATA-type domain-containing protein</fullName>
    </recommendedName>
</protein>
<keyword evidence="8" id="KW-1185">Reference proteome</keyword>
<feature type="region of interest" description="Disordered" evidence="5">
    <location>
        <begin position="34"/>
        <end position="68"/>
    </location>
</feature>
<evidence type="ECO:0000313" key="7">
    <source>
        <dbReference type="EMBL" id="RCK67653.1"/>
    </source>
</evidence>
<evidence type="ECO:0000256" key="4">
    <source>
        <dbReference type="PROSITE-ProRule" id="PRU00094"/>
    </source>
</evidence>
<dbReference type="EMBL" id="QLNQ01000001">
    <property type="protein sequence ID" value="RCK67653.1"/>
    <property type="molecule type" value="Genomic_DNA"/>
</dbReference>
<dbReference type="PANTHER" id="PTHR45658:SF18">
    <property type="entry name" value="PROTEIN GAT2"/>
    <property type="match status" value="1"/>
</dbReference>
<dbReference type="GO" id="GO:0006355">
    <property type="term" value="P:regulation of DNA-templated transcription"/>
    <property type="evidence" value="ECO:0007669"/>
    <property type="project" value="InterPro"/>
</dbReference>
<accession>A0A367YP49</accession>
<reference evidence="7 8" key="1">
    <citation type="submission" date="2018-06" db="EMBL/GenBank/DDBJ databases">
        <title>Whole genome sequencing of Candida tropicalis (genome annotated by CSBL at Korea University).</title>
        <authorList>
            <person name="Ahn J."/>
        </authorList>
    </citation>
    <scope>NUCLEOTIDE SEQUENCE [LARGE SCALE GENOMIC DNA]</scope>
    <source>
        <strain evidence="7 8">ATCC 20962</strain>
    </source>
</reference>
<evidence type="ECO:0000313" key="8">
    <source>
        <dbReference type="Proteomes" id="UP000253472"/>
    </source>
</evidence>
<keyword evidence="2 4" id="KW-0863">Zinc-finger</keyword>